<feature type="region of interest" description="Disordered" evidence="1">
    <location>
        <begin position="1"/>
        <end position="22"/>
    </location>
</feature>
<accession>A0A091D8B0</accession>
<evidence type="ECO:0000313" key="2">
    <source>
        <dbReference type="EMBL" id="KFO27302.1"/>
    </source>
</evidence>
<dbReference type="AlphaFoldDB" id="A0A091D8B0"/>
<organism evidence="2 3">
    <name type="scientific">Fukomys damarensis</name>
    <name type="common">Damaraland mole rat</name>
    <name type="synonym">Cryptomys damarensis</name>
    <dbReference type="NCBI Taxonomy" id="885580"/>
    <lineage>
        <taxon>Eukaryota</taxon>
        <taxon>Metazoa</taxon>
        <taxon>Chordata</taxon>
        <taxon>Craniata</taxon>
        <taxon>Vertebrata</taxon>
        <taxon>Euteleostomi</taxon>
        <taxon>Mammalia</taxon>
        <taxon>Eutheria</taxon>
        <taxon>Euarchontoglires</taxon>
        <taxon>Glires</taxon>
        <taxon>Rodentia</taxon>
        <taxon>Hystricomorpha</taxon>
        <taxon>Bathyergidae</taxon>
        <taxon>Fukomys</taxon>
    </lineage>
</organism>
<keyword evidence="3" id="KW-1185">Reference proteome</keyword>
<sequence>MLGSGPDQHLSPGHQVPEAPSERCWARRLGEKHDHRRPCVFTSHLFRANFAWASASKALSRVDSGLVPPLPGRSGSAPEMAPPLRPGT</sequence>
<feature type="region of interest" description="Disordered" evidence="1">
    <location>
        <begin position="63"/>
        <end position="88"/>
    </location>
</feature>
<name>A0A091D8B0_FUKDA</name>
<reference evidence="2 3" key="1">
    <citation type="submission" date="2013-11" db="EMBL/GenBank/DDBJ databases">
        <title>The Damaraland mole rat (Fukomys damarensis) genome and evolution of African mole rats.</title>
        <authorList>
            <person name="Gladyshev V.N."/>
            <person name="Fang X."/>
        </authorList>
    </citation>
    <scope>NUCLEOTIDE SEQUENCE [LARGE SCALE GENOMIC DNA]</scope>
    <source>
        <tissue evidence="2">Liver</tissue>
    </source>
</reference>
<gene>
    <name evidence="2" type="ORF">H920_11297</name>
</gene>
<evidence type="ECO:0000256" key="1">
    <source>
        <dbReference type="SAM" id="MobiDB-lite"/>
    </source>
</evidence>
<protein>
    <submittedName>
        <fullName evidence="2">Uncharacterized protein</fullName>
    </submittedName>
</protein>
<dbReference type="EMBL" id="KN122940">
    <property type="protein sequence ID" value="KFO27302.1"/>
    <property type="molecule type" value="Genomic_DNA"/>
</dbReference>
<evidence type="ECO:0000313" key="3">
    <source>
        <dbReference type="Proteomes" id="UP000028990"/>
    </source>
</evidence>
<dbReference type="Proteomes" id="UP000028990">
    <property type="component" value="Unassembled WGS sequence"/>
</dbReference>
<proteinExistence type="predicted"/>